<evidence type="ECO:0008006" key="5">
    <source>
        <dbReference type="Google" id="ProtNLM"/>
    </source>
</evidence>
<proteinExistence type="predicted"/>
<comment type="caution">
    <text evidence="3">The sequence shown here is derived from an EMBL/GenBank/DDBJ whole genome shotgun (WGS) entry which is preliminary data.</text>
</comment>
<reference evidence="3 4" key="1">
    <citation type="submission" date="2017-07" db="EMBL/GenBank/DDBJ databases">
        <title>Isolation and whole genome analysis of endospore-forming bacteria from heroin.</title>
        <authorList>
            <person name="Kalinowski J."/>
            <person name="Ahrens B."/>
            <person name="Al-Dilaimi A."/>
            <person name="Winkler A."/>
            <person name="Wibberg D."/>
            <person name="Schleenbecker U."/>
            <person name="Ruckert C."/>
            <person name="Wolfel R."/>
            <person name="Grass G."/>
        </authorList>
    </citation>
    <scope>NUCLEOTIDE SEQUENCE [LARGE SCALE GENOMIC DNA]</scope>
    <source>
        <strain evidence="3 4">7537-G1</strain>
    </source>
</reference>
<name>A0A268EVV6_9BACL</name>
<dbReference type="AlphaFoldDB" id="A0A268EVV6"/>
<gene>
    <name evidence="3" type="ORF">CHH67_09375</name>
</gene>
<dbReference type="RefSeq" id="WP_095264915.1">
    <property type="nucleotide sequence ID" value="NZ_NPBY01000030.1"/>
</dbReference>
<feature type="chain" id="PRO_5032431323" description="FecR protein domain-containing protein" evidence="2">
    <location>
        <begin position="32"/>
        <end position="166"/>
    </location>
</feature>
<evidence type="ECO:0000256" key="1">
    <source>
        <dbReference type="SAM" id="MobiDB-lite"/>
    </source>
</evidence>
<sequence>MMTKRKYFAAIISACICIGAGSILSVKVNSASTTPGTTDDPVVTKSYVDQQIQKALGGGGTTTNPTPTPSTPEQNSNEVKNVSLKPGQILVAETGTEFIVRSGNAVIYTEDSNGVADLTAGVDLLNGQAAPKNHLLSFPRDGRGIQVKPGQTSGLIVMVRGGYTVK</sequence>
<dbReference type="EMBL" id="NPBY01000030">
    <property type="protein sequence ID" value="PAD77214.1"/>
    <property type="molecule type" value="Genomic_DNA"/>
</dbReference>
<evidence type="ECO:0000313" key="4">
    <source>
        <dbReference type="Proteomes" id="UP000215596"/>
    </source>
</evidence>
<keyword evidence="2" id="KW-0732">Signal</keyword>
<feature type="signal peptide" evidence="2">
    <location>
        <begin position="1"/>
        <end position="31"/>
    </location>
</feature>
<feature type="region of interest" description="Disordered" evidence="1">
    <location>
        <begin position="55"/>
        <end position="79"/>
    </location>
</feature>
<organism evidence="3 4">
    <name type="scientific">Paenibacillus campinasensis</name>
    <dbReference type="NCBI Taxonomy" id="66347"/>
    <lineage>
        <taxon>Bacteria</taxon>
        <taxon>Bacillati</taxon>
        <taxon>Bacillota</taxon>
        <taxon>Bacilli</taxon>
        <taxon>Bacillales</taxon>
        <taxon>Paenibacillaceae</taxon>
        <taxon>Paenibacillus</taxon>
    </lineage>
</organism>
<dbReference type="Proteomes" id="UP000215596">
    <property type="component" value="Unassembled WGS sequence"/>
</dbReference>
<accession>A0A268EVV6</accession>
<dbReference type="OrthoDB" id="2381664at2"/>
<evidence type="ECO:0000256" key="2">
    <source>
        <dbReference type="SAM" id="SignalP"/>
    </source>
</evidence>
<protein>
    <recommendedName>
        <fullName evidence="5">FecR protein domain-containing protein</fullName>
    </recommendedName>
</protein>
<evidence type="ECO:0000313" key="3">
    <source>
        <dbReference type="EMBL" id="PAD77214.1"/>
    </source>
</evidence>